<evidence type="ECO:0000259" key="2">
    <source>
        <dbReference type="Pfam" id="PF00089"/>
    </source>
</evidence>
<proteinExistence type="predicted"/>
<dbReference type="GO" id="GO:0004252">
    <property type="term" value="F:serine-type endopeptidase activity"/>
    <property type="evidence" value="ECO:0007669"/>
    <property type="project" value="InterPro"/>
</dbReference>
<dbReference type="Proteomes" id="UP001153714">
    <property type="component" value="Chromosome 18"/>
</dbReference>
<keyword evidence="4" id="KW-1185">Reference proteome</keyword>
<keyword evidence="1" id="KW-0812">Transmembrane</keyword>
<evidence type="ECO:0000313" key="3">
    <source>
        <dbReference type="EMBL" id="CAG9787843.1"/>
    </source>
</evidence>
<reference evidence="3" key="2">
    <citation type="submission" date="2022-10" db="EMBL/GenBank/DDBJ databases">
        <authorList>
            <consortium name="ENA_rothamsted_submissions"/>
            <consortium name="culmorum"/>
            <person name="King R."/>
        </authorList>
    </citation>
    <scope>NUCLEOTIDE SEQUENCE</scope>
</reference>
<dbReference type="SUPFAM" id="SSF50494">
    <property type="entry name" value="Trypsin-like serine proteases"/>
    <property type="match status" value="1"/>
</dbReference>
<dbReference type="Gene3D" id="2.40.10.10">
    <property type="entry name" value="Trypsin-like serine proteases"/>
    <property type="match status" value="1"/>
</dbReference>
<dbReference type="EMBL" id="OU893349">
    <property type="protein sequence ID" value="CAG9787843.1"/>
    <property type="molecule type" value="Genomic_DNA"/>
</dbReference>
<protein>
    <recommendedName>
        <fullName evidence="2">Peptidase S1 domain-containing protein</fullName>
    </recommendedName>
</protein>
<gene>
    <name evidence="3" type="ORF">DIATSA_LOCUS5696</name>
</gene>
<name>A0A9N9WDU0_9NEOP</name>
<dbReference type="AlphaFoldDB" id="A0A9N9WDU0"/>
<organism evidence="3 4">
    <name type="scientific">Diatraea saccharalis</name>
    <name type="common">sugarcane borer</name>
    <dbReference type="NCBI Taxonomy" id="40085"/>
    <lineage>
        <taxon>Eukaryota</taxon>
        <taxon>Metazoa</taxon>
        <taxon>Ecdysozoa</taxon>
        <taxon>Arthropoda</taxon>
        <taxon>Hexapoda</taxon>
        <taxon>Insecta</taxon>
        <taxon>Pterygota</taxon>
        <taxon>Neoptera</taxon>
        <taxon>Endopterygota</taxon>
        <taxon>Lepidoptera</taxon>
        <taxon>Glossata</taxon>
        <taxon>Ditrysia</taxon>
        <taxon>Pyraloidea</taxon>
        <taxon>Crambidae</taxon>
        <taxon>Crambinae</taxon>
        <taxon>Diatraea</taxon>
    </lineage>
</organism>
<evidence type="ECO:0000313" key="4">
    <source>
        <dbReference type="Proteomes" id="UP001153714"/>
    </source>
</evidence>
<keyword evidence="1" id="KW-0472">Membrane</keyword>
<dbReference type="InterPro" id="IPR043504">
    <property type="entry name" value="Peptidase_S1_PA_chymotrypsin"/>
</dbReference>
<sequence length="117" mass="13074">MLANLAIMPTYWCSKKHRKDMRRFICTSDKVTDVGKGDSGGPLVCAKTGDPKERGKGIVVGIVSGNKYNAGSFFTRVSAFSKYIKENKANTILMSSCTNLFIIIYYVFYLFCLCFIV</sequence>
<accession>A0A9N9WDU0</accession>
<dbReference type="Pfam" id="PF00089">
    <property type="entry name" value="Trypsin"/>
    <property type="match status" value="1"/>
</dbReference>
<keyword evidence="1" id="KW-1133">Transmembrane helix</keyword>
<feature type="transmembrane region" description="Helical" evidence="1">
    <location>
        <begin position="92"/>
        <end position="116"/>
    </location>
</feature>
<dbReference type="InterPro" id="IPR009003">
    <property type="entry name" value="Peptidase_S1_PA"/>
</dbReference>
<feature type="domain" description="Peptidase S1" evidence="2">
    <location>
        <begin position="5"/>
        <end position="84"/>
    </location>
</feature>
<dbReference type="InterPro" id="IPR033116">
    <property type="entry name" value="TRYPSIN_SER"/>
</dbReference>
<dbReference type="OrthoDB" id="10061449at2759"/>
<dbReference type="GO" id="GO:0006508">
    <property type="term" value="P:proteolysis"/>
    <property type="evidence" value="ECO:0007669"/>
    <property type="project" value="InterPro"/>
</dbReference>
<dbReference type="PROSITE" id="PS00135">
    <property type="entry name" value="TRYPSIN_SER"/>
    <property type="match status" value="1"/>
</dbReference>
<evidence type="ECO:0000256" key="1">
    <source>
        <dbReference type="SAM" id="Phobius"/>
    </source>
</evidence>
<reference evidence="3" key="1">
    <citation type="submission" date="2021-12" db="EMBL/GenBank/DDBJ databases">
        <authorList>
            <person name="King R."/>
        </authorList>
    </citation>
    <scope>NUCLEOTIDE SEQUENCE</scope>
</reference>
<dbReference type="InterPro" id="IPR001254">
    <property type="entry name" value="Trypsin_dom"/>
</dbReference>